<dbReference type="Pfam" id="PF00398">
    <property type="entry name" value="RrnaAD"/>
    <property type="match status" value="1"/>
</dbReference>
<dbReference type="InterPro" id="IPR029063">
    <property type="entry name" value="SAM-dependent_MTases_sf"/>
</dbReference>
<dbReference type="HAMAP" id="MF_00607">
    <property type="entry name" value="16SrRNA_methyltr_A"/>
    <property type="match status" value="1"/>
</dbReference>
<evidence type="ECO:0000256" key="3">
    <source>
        <dbReference type="ARBA" id="ARBA00022603"/>
    </source>
</evidence>
<evidence type="ECO:0000256" key="8">
    <source>
        <dbReference type="PROSITE-ProRule" id="PRU01026"/>
    </source>
</evidence>
<feature type="binding site" evidence="7 8">
    <location>
        <position position="101"/>
    </location>
    <ligand>
        <name>S-adenosyl-L-methionine</name>
        <dbReference type="ChEBI" id="CHEBI:59789"/>
    </ligand>
</feature>
<dbReference type="InterPro" id="IPR023165">
    <property type="entry name" value="rRNA_Ade_diMease-like_C"/>
</dbReference>
<dbReference type="SMART" id="SM00650">
    <property type="entry name" value="rADc"/>
    <property type="match status" value="1"/>
</dbReference>
<organism evidence="10 11">
    <name type="scientific">Desulfofundulus luciae</name>
    <dbReference type="NCBI Taxonomy" id="74702"/>
    <lineage>
        <taxon>Bacteria</taxon>
        <taxon>Bacillati</taxon>
        <taxon>Bacillota</taxon>
        <taxon>Clostridia</taxon>
        <taxon>Eubacteriales</taxon>
        <taxon>Peptococcaceae</taxon>
        <taxon>Desulfofundulus</taxon>
    </lineage>
</organism>
<dbReference type="EMBL" id="JAUSUX010000002">
    <property type="protein sequence ID" value="MDQ0285265.1"/>
    <property type="molecule type" value="Genomic_DNA"/>
</dbReference>
<evidence type="ECO:0000256" key="2">
    <source>
        <dbReference type="ARBA" id="ARBA00022552"/>
    </source>
</evidence>
<name>A0ABU0AZ05_9FIRM</name>
<evidence type="ECO:0000256" key="4">
    <source>
        <dbReference type="ARBA" id="ARBA00022679"/>
    </source>
</evidence>
<dbReference type="InterPro" id="IPR001737">
    <property type="entry name" value="KsgA/Erm"/>
</dbReference>
<feature type="binding site" evidence="7 8">
    <location>
        <position position="55"/>
    </location>
    <ligand>
        <name>S-adenosyl-L-methionine</name>
        <dbReference type="ChEBI" id="CHEBI:59789"/>
    </ligand>
</feature>
<dbReference type="InterPro" id="IPR011530">
    <property type="entry name" value="rRNA_adenine_dimethylase"/>
</dbReference>
<dbReference type="SUPFAM" id="SSF53335">
    <property type="entry name" value="S-adenosyl-L-methionine-dependent methyltransferases"/>
    <property type="match status" value="1"/>
</dbReference>
<sequence length="296" mass="32475">MSEQVSFGRVRAILEKHNIRLRKSLGQNFLIDGNIVRKIVTASRVTPGDVVVEIGPGAGILTAALAGTCAHVVAVELDKRLLPVLEEVLGGLQNVTVVLKDALEVDFDRLVSRVTGATTYKVVANLPYYITTPLIMHLLRGQSGVAGMVLMIQLEVADRLVARPGSKDYGAFTVTVQYYCRPEILFRVPRTVFFPQPEVDSAVVRLAKRQEPEVVVDNEDLFFTLVRGAFGQRRKTLANALAGAKIFPGWTRATWEEVLKRAGIDSRCRGETLGLAEFAALARACRQRLMESGISS</sequence>
<evidence type="ECO:0000256" key="6">
    <source>
        <dbReference type="ARBA" id="ARBA00022884"/>
    </source>
</evidence>
<gene>
    <name evidence="7" type="primary">rsmA</name>
    <name evidence="7" type="synonym">ksgA</name>
    <name evidence="10" type="ORF">J2Z49_000358</name>
</gene>
<evidence type="ECO:0000313" key="11">
    <source>
        <dbReference type="Proteomes" id="UP001225644"/>
    </source>
</evidence>
<dbReference type="NCBIfam" id="TIGR00755">
    <property type="entry name" value="ksgA"/>
    <property type="match status" value="1"/>
</dbReference>
<feature type="binding site" evidence="7 8">
    <location>
        <position position="30"/>
    </location>
    <ligand>
        <name>S-adenosyl-L-methionine</name>
        <dbReference type="ChEBI" id="CHEBI:59789"/>
    </ligand>
</feature>
<dbReference type="Gene3D" id="1.10.8.100">
    <property type="entry name" value="Ribosomal RNA adenine dimethylase-like, domain 2"/>
    <property type="match status" value="1"/>
</dbReference>
<dbReference type="PANTHER" id="PTHR11727:SF7">
    <property type="entry name" value="DIMETHYLADENOSINE TRANSFERASE-RELATED"/>
    <property type="match status" value="1"/>
</dbReference>
<dbReference type="CDD" id="cd02440">
    <property type="entry name" value="AdoMet_MTases"/>
    <property type="match status" value="1"/>
</dbReference>
<feature type="binding site" evidence="7 8">
    <location>
        <position position="76"/>
    </location>
    <ligand>
        <name>S-adenosyl-L-methionine</name>
        <dbReference type="ChEBI" id="CHEBI:59789"/>
    </ligand>
</feature>
<keyword evidence="4 7" id="KW-0808">Transferase</keyword>
<proteinExistence type="inferred from homology"/>
<dbReference type="PROSITE" id="PS51689">
    <property type="entry name" value="SAM_RNA_A_N6_MT"/>
    <property type="match status" value="1"/>
</dbReference>
<dbReference type="PANTHER" id="PTHR11727">
    <property type="entry name" value="DIMETHYLADENOSINE TRANSFERASE"/>
    <property type="match status" value="1"/>
</dbReference>
<dbReference type="InterPro" id="IPR020596">
    <property type="entry name" value="rRNA_Ade_Mease_Trfase_CS"/>
</dbReference>
<evidence type="ECO:0000313" key="10">
    <source>
        <dbReference type="EMBL" id="MDQ0285265.1"/>
    </source>
</evidence>
<evidence type="ECO:0000256" key="1">
    <source>
        <dbReference type="ARBA" id="ARBA00022490"/>
    </source>
</evidence>
<reference evidence="10 11" key="1">
    <citation type="submission" date="2023-07" db="EMBL/GenBank/DDBJ databases">
        <title>Genomic Encyclopedia of Type Strains, Phase IV (KMG-IV): sequencing the most valuable type-strain genomes for metagenomic binning, comparative biology and taxonomic classification.</title>
        <authorList>
            <person name="Goeker M."/>
        </authorList>
    </citation>
    <scope>NUCLEOTIDE SEQUENCE [LARGE SCALE GENOMIC DNA]</scope>
    <source>
        <strain evidence="10 11">DSM 12396</strain>
    </source>
</reference>
<accession>A0ABU0AZ05</accession>
<dbReference type="RefSeq" id="WP_307399310.1">
    <property type="nucleotide sequence ID" value="NZ_JAUSUX010000002.1"/>
</dbReference>
<keyword evidence="2 7" id="KW-0698">rRNA processing</keyword>
<dbReference type="InterPro" id="IPR020598">
    <property type="entry name" value="rRNA_Ade_methylase_Trfase_N"/>
</dbReference>
<dbReference type="Proteomes" id="UP001225644">
    <property type="component" value="Unassembled WGS sequence"/>
</dbReference>
<dbReference type="GO" id="GO:0052908">
    <property type="term" value="F:16S rRNA (adenine(1518)-N(6)/adenine(1519)-N(6))-dimethyltransferase activity"/>
    <property type="evidence" value="ECO:0007669"/>
    <property type="project" value="UniProtKB-EC"/>
</dbReference>
<comment type="catalytic activity">
    <reaction evidence="7">
        <text>adenosine(1518)/adenosine(1519) in 16S rRNA + 4 S-adenosyl-L-methionine = N(6)-dimethyladenosine(1518)/N(6)-dimethyladenosine(1519) in 16S rRNA + 4 S-adenosyl-L-homocysteine + 4 H(+)</text>
        <dbReference type="Rhea" id="RHEA:19609"/>
        <dbReference type="Rhea" id="RHEA-COMP:10232"/>
        <dbReference type="Rhea" id="RHEA-COMP:10233"/>
        <dbReference type="ChEBI" id="CHEBI:15378"/>
        <dbReference type="ChEBI" id="CHEBI:57856"/>
        <dbReference type="ChEBI" id="CHEBI:59789"/>
        <dbReference type="ChEBI" id="CHEBI:74411"/>
        <dbReference type="ChEBI" id="CHEBI:74493"/>
        <dbReference type="EC" id="2.1.1.182"/>
    </reaction>
</comment>
<keyword evidence="5 7" id="KW-0949">S-adenosyl-L-methionine</keyword>
<evidence type="ECO:0000256" key="7">
    <source>
        <dbReference type="HAMAP-Rule" id="MF_00607"/>
    </source>
</evidence>
<comment type="caution">
    <text evidence="10">The sequence shown here is derived from an EMBL/GenBank/DDBJ whole genome shotgun (WGS) entry which is preliminary data.</text>
</comment>
<protein>
    <recommendedName>
        <fullName evidence="7">Ribosomal RNA small subunit methyltransferase A</fullName>
        <ecNumber evidence="7">2.1.1.182</ecNumber>
    </recommendedName>
    <alternativeName>
        <fullName evidence="7">16S rRNA (adenine(1518)-N(6)/adenine(1519)-N(6))-dimethyltransferase</fullName>
    </alternativeName>
    <alternativeName>
        <fullName evidence="7">16S rRNA dimethyladenosine transferase</fullName>
    </alternativeName>
    <alternativeName>
        <fullName evidence="7">16S rRNA dimethylase</fullName>
    </alternativeName>
    <alternativeName>
        <fullName evidence="7">S-adenosylmethionine-6-N', N'-adenosyl(rRNA) dimethyltransferase</fullName>
    </alternativeName>
</protein>
<feature type="domain" description="Ribosomal RNA adenine methylase transferase N-terminal" evidence="9">
    <location>
        <begin position="35"/>
        <end position="210"/>
    </location>
</feature>
<comment type="subcellular location">
    <subcellularLocation>
        <location evidence="7">Cytoplasm</location>
    </subcellularLocation>
</comment>
<keyword evidence="3 7" id="KW-0489">Methyltransferase</keyword>
<feature type="binding site" evidence="7 8">
    <location>
        <position position="28"/>
    </location>
    <ligand>
        <name>S-adenosyl-L-methionine</name>
        <dbReference type="ChEBI" id="CHEBI:59789"/>
    </ligand>
</feature>
<dbReference type="Gene3D" id="3.40.50.150">
    <property type="entry name" value="Vaccinia Virus protein VP39"/>
    <property type="match status" value="1"/>
</dbReference>
<dbReference type="PROSITE" id="PS01131">
    <property type="entry name" value="RRNA_A_DIMETH"/>
    <property type="match status" value="1"/>
</dbReference>
<feature type="binding site" evidence="7 8">
    <location>
        <position position="125"/>
    </location>
    <ligand>
        <name>S-adenosyl-L-methionine</name>
        <dbReference type="ChEBI" id="CHEBI:59789"/>
    </ligand>
</feature>
<comment type="similarity">
    <text evidence="7">Belongs to the class I-like SAM-binding methyltransferase superfamily. rRNA adenine N(6)-methyltransferase family. RsmA subfamily.</text>
</comment>
<comment type="function">
    <text evidence="7">Specifically dimethylates two adjacent adenosines (A1518 and A1519) in the loop of a conserved hairpin near the 3'-end of 16S rRNA in the 30S particle. May play a critical role in biogenesis of 30S subunits.</text>
</comment>
<keyword evidence="11" id="KW-1185">Reference proteome</keyword>
<evidence type="ECO:0000256" key="5">
    <source>
        <dbReference type="ARBA" id="ARBA00022691"/>
    </source>
</evidence>
<dbReference type="EC" id="2.1.1.182" evidence="7"/>
<evidence type="ECO:0000259" key="9">
    <source>
        <dbReference type="SMART" id="SM00650"/>
    </source>
</evidence>
<keyword evidence="1 7" id="KW-0963">Cytoplasm</keyword>
<keyword evidence="6 7" id="KW-0694">RNA-binding</keyword>